<name>A0A4R2Q0W3_9RHOB</name>
<dbReference type="Pfam" id="PF11351">
    <property type="entry name" value="GTA_holin_3TM"/>
    <property type="match status" value="1"/>
</dbReference>
<protein>
    <submittedName>
        <fullName evidence="2">Holin (3TMs family)</fullName>
    </submittedName>
</protein>
<comment type="caution">
    <text evidence="2">The sequence shown here is derived from an EMBL/GenBank/DDBJ whole genome shotgun (WGS) entry which is preliminary data.</text>
</comment>
<dbReference type="RefSeq" id="WP_132461272.1">
    <property type="nucleotide sequence ID" value="NZ_SLXP01000003.1"/>
</dbReference>
<organism evidence="2 3">
    <name type="scientific">Rhodovulum marinum</name>
    <dbReference type="NCBI Taxonomy" id="320662"/>
    <lineage>
        <taxon>Bacteria</taxon>
        <taxon>Pseudomonadati</taxon>
        <taxon>Pseudomonadota</taxon>
        <taxon>Alphaproteobacteria</taxon>
        <taxon>Rhodobacterales</taxon>
        <taxon>Paracoccaceae</taxon>
        <taxon>Rhodovulum</taxon>
    </lineage>
</organism>
<dbReference type="OrthoDB" id="7355053at2"/>
<gene>
    <name evidence="2" type="ORF">EV662_10325</name>
</gene>
<sequence length="211" mass="22261">MGLIQGLAGILFGSGRNVVAEAAEVFRVNSDAADRRAAEIQTAALQQFAQEFAHPNRCVFDRVIDGMNRLPRPLLALGTVFLAASAMVDPVWFASRMQGVALVPEPLWWLLGAIISFYFGSRYQAKGQEFQRSIAETVARAPVVVDNLRALGELDAPSAPRTPAAPPTPPQPAPGGRGAGSVPADAPATSGATPHRSTGPNPALEAWRSQG</sequence>
<evidence type="ECO:0000256" key="1">
    <source>
        <dbReference type="SAM" id="MobiDB-lite"/>
    </source>
</evidence>
<dbReference type="Proteomes" id="UP000294835">
    <property type="component" value="Unassembled WGS sequence"/>
</dbReference>
<dbReference type="AlphaFoldDB" id="A0A4R2Q0W3"/>
<dbReference type="InterPro" id="IPR021497">
    <property type="entry name" value="GTA_holin_3TM"/>
</dbReference>
<dbReference type="EMBL" id="SLXP01000003">
    <property type="protein sequence ID" value="TCP42120.1"/>
    <property type="molecule type" value="Genomic_DNA"/>
</dbReference>
<reference evidence="2 3" key="1">
    <citation type="submission" date="2019-03" db="EMBL/GenBank/DDBJ databases">
        <title>Genomic Encyclopedia of Type Strains, Phase IV (KMG-IV): sequencing the most valuable type-strain genomes for metagenomic binning, comparative biology and taxonomic classification.</title>
        <authorList>
            <person name="Goeker M."/>
        </authorList>
    </citation>
    <scope>NUCLEOTIDE SEQUENCE [LARGE SCALE GENOMIC DNA]</scope>
    <source>
        <strain evidence="2 3">DSM 18063</strain>
    </source>
</reference>
<accession>A0A4R2Q0W3</accession>
<evidence type="ECO:0000313" key="2">
    <source>
        <dbReference type="EMBL" id="TCP42120.1"/>
    </source>
</evidence>
<feature type="compositionally biased region" description="Pro residues" evidence="1">
    <location>
        <begin position="163"/>
        <end position="173"/>
    </location>
</feature>
<feature type="compositionally biased region" description="Polar residues" evidence="1">
    <location>
        <begin position="190"/>
        <end position="200"/>
    </location>
</feature>
<evidence type="ECO:0000313" key="3">
    <source>
        <dbReference type="Proteomes" id="UP000294835"/>
    </source>
</evidence>
<feature type="region of interest" description="Disordered" evidence="1">
    <location>
        <begin position="155"/>
        <end position="211"/>
    </location>
</feature>
<proteinExistence type="predicted"/>
<keyword evidence="3" id="KW-1185">Reference proteome</keyword>